<feature type="domain" description="Yip1" evidence="6">
    <location>
        <begin position="7"/>
        <end position="180"/>
    </location>
</feature>
<evidence type="ECO:0000256" key="3">
    <source>
        <dbReference type="ARBA" id="ARBA00022989"/>
    </source>
</evidence>
<dbReference type="AlphaFoldDB" id="A0A3N1PSX2"/>
<evidence type="ECO:0000313" key="7">
    <source>
        <dbReference type="EMBL" id="ROQ29877.1"/>
    </source>
</evidence>
<comment type="subcellular location">
    <subcellularLocation>
        <location evidence="1">Membrane</location>
        <topology evidence="1">Multi-pass membrane protein</topology>
    </subcellularLocation>
</comment>
<evidence type="ECO:0000259" key="6">
    <source>
        <dbReference type="Pfam" id="PF04893"/>
    </source>
</evidence>
<reference evidence="7 8" key="1">
    <citation type="submission" date="2018-11" db="EMBL/GenBank/DDBJ databases">
        <title>Genomic Encyclopedia of Type Strains, Phase IV (KMG-IV): sequencing the most valuable type-strain genomes for metagenomic binning, comparative biology and taxonomic classification.</title>
        <authorList>
            <person name="Goeker M."/>
        </authorList>
    </citation>
    <scope>NUCLEOTIDE SEQUENCE [LARGE SCALE GENOMIC DNA]</scope>
    <source>
        <strain evidence="7 8">DSM 21945</strain>
    </source>
</reference>
<dbReference type="GO" id="GO:0016020">
    <property type="term" value="C:membrane"/>
    <property type="evidence" value="ECO:0007669"/>
    <property type="project" value="UniProtKB-SubCell"/>
</dbReference>
<dbReference type="OrthoDB" id="9808452at2"/>
<evidence type="ECO:0000256" key="4">
    <source>
        <dbReference type="ARBA" id="ARBA00023136"/>
    </source>
</evidence>
<evidence type="ECO:0000313" key="8">
    <source>
        <dbReference type="Proteomes" id="UP000268033"/>
    </source>
</evidence>
<protein>
    <submittedName>
        <fullName evidence="7">Uncharacterized protein DUF1282</fullName>
    </submittedName>
</protein>
<keyword evidence="4 5" id="KW-0472">Membrane</keyword>
<evidence type="ECO:0000256" key="5">
    <source>
        <dbReference type="SAM" id="Phobius"/>
    </source>
</evidence>
<name>A0A3N1PSX2_9GAMM</name>
<feature type="transmembrane region" description="Helical" evidence="5">
    <location>
        <begin position="69"/>
        <end position="91"/>
    </location>
</feature>
<dbReference type="Proteomes" id="UP000268033">
    <property type="component" value="Unassembled WGS sequence"/>
</dbReference>
<sequence length="198" mass="22124">MFFRYIWGFYAHPKDQWHQLDQQQTGPVRSLLHLLLMALIPASSAFYSVSEIGWQRWDGGQVRLLKSHALLMTSSIYLLLIGTVLLQAWLAKWMASNLHAQASFLQTLELVVFTVTPLFMVGLALLYPAPWFVILAGLAGAVYAIYLMYLGVPIMMRIPHERGVIFANALVTLGLVLLVTLLGVMGLIWGLGFASIYG</sequence>
<accession>A0A3N1PSX2</accession>
<dbReference type="RefSeq" id="WP_050658668.1">
    <property type="nucleotide sequence ID" value="NZ_JBLXAC010000005.1"/>
</dbReference>
<proteinExistence type="predicted"/>
<dbReference type="Pfam" id="PF04893">
    <property type="entry name" value="Yip1"/>
    <property type="match status" value="1"/>
</dbReference>
<comment type="caution">
    <text evidence="7">The sequence shown here is derived from an EMBL/GenBank/DDBJ whole genome shotgun (WGS) entry which is preliminary data.</text>
</comment>
<organism evidence="7 8">
    <name type="scientific">Gallaecimonas pentaromativorans</name>
    <dbReference type="NCBI Taxonomy" id="584787"/>
    <lineage>
        <taxon>Bacteria</taxon>
        <taxon>Pseudomonadati</taxon>
        <taxon>Pseudomonadota</taxon>
        <taxon>Gammaproteobacteria</taxon>
        <taxon>Enterobacterales</taxon>
        <taxon>Gallaecimonadaceae</taxon>
        <taxon>Gallaecimonas</taxon>
    </lineage>
</organism>
<feature type="transmembrane region" description="Helical" evidence="5">
    <location>
        <begin position="31"/>
        <end position="49"/>
    </location>
</feature>
<evidence type="ECO:0000256" key="1">
    <source>
        <dbReference type="ARBA" id="ARBA00004141"/>
    </source>
</evidence>
<dbReference type="EMBL" id="RJUL01000002">
    <property type="protein sequence ID" value="ROQ29877.1"/>
    <property type="molecule type" value="Genomic_DNA"/>
</dbReference>
<gene>
    <name evidence="7" type="ORF">EDC28_102252</name>
</gene>
<keyword evidence="2 5" id="KW-0812">Transmembrane</keyword>
<feature type="transmembrane region" description="Helical" evidence="5">
    <location>
        <begin position="164"/>
        <end position="197"/>
    </location>
</feature>
<keyword evidence="3 5" id="KW-1133">Transmembrane helix</keyword>
<dbReference type="InterPro" id="IPR006977">
    <property type="entry name" value="Yip1_dom"/>
</dbReference>
<evidence type="ECO:0000256" key="2">
    <source>
        <dbReference type="ARBA" id="ARBA00022692"/>
    </source>
</evidence>
<keyword evidence="8" id="KW-1185">Reference proteome</keyword>
<feature type="transmembrane region" description="Helical" evidence="5">
    <location>
        <begin position="131"/>
        <end position="152"/>
    </location>
</feature>
<feature type="transmembrane region" description="Helical" evidence="5">
    <location>
        <begin position="103"/>
        <end position="125"/>
    </location>
</feature>
<dbReference type="STRING" id="584787.GCA_001247655_03182"/>